<evidence type="ECO:0000313" key="2">
    <source>
        <dbReference type="Proteomes" id="UP001066276"/>
    </source>
</evidence>
<protein>
    <submittedName>
        <fullName evidence="1">Uncharacterized protein</fullName>
    </submittedName>
</protein>
<dbReference type="Proteomes" id="UP001066276">
    <property type="component" value="Chromosome 4_1"/>
</dbReference>
<evidence type="ECO:0000313" key="1">
    <source>
        <dbReference type="EMBL" id="KAJ1169566.1"/>
    </source>
</evidence>
<keyword evidence="2" id="KW-1185">Reference proteome</keyword>
<proteinExistence type="predicted"/>
<sequence length="91" mass="10489">MELCEGFRVIDTWFDTLTSHIDRMGEHLDCQNVCLDGAEERISTLKDDSNSVKRRPEKVEAVLKYVSTNNEVTPLPRGFKHTDTSRMDLFV</sequence>
<comment type="caution">
    <text evidence="1">The sequence shown here is derived from an EMBL/GenBank/DDBJ whole genome shotgun (WGS) entry which is preliminary data.</text>
</comment>
<organism evidence="1 2">
    <name type="scientific">Pleurodeles waltl</name>
    <name type="common">Iberian ribbed newt</name>
    <dbReference type="NCBI Taxonomy" id="8319"/>
    <lineage>
        <taxon>Eukaryota</taxon>
        <taxon>Metazoa</taxon>
        <taxon>Chordata</taxon>
        <taxon>Craniata</taxon>
        <taxon>Vertebrata</taxon>
        <taxon>Euteleostomi</taxon>
        <taxon>Amphibia</taxon>
        <taxon>Batrachia</taxon>
        <taxon>Caudata</taxon>
        <taxon>Salamandroidea</taxon>
        <taxon>Salamandridae</taxon>
        <taxon>Pleurodelinae</taxon>
        <taxon>Pleurodeles</taxon>
    </lineage>
</organism>
<dbReference type="EMBL" id="JANPWB010000007">
    <property type="protein sequence ID" value="KAJ1169566.1"/>
    <property type="molecule type" value="Genomic_DNA"/>
</dbReference>
<reference evidence="1" key="1">
    <citation type="journal article" date="2022" name="bioRxiv">
        <title>Sequencing and chromosome-scale assembly of the giantPleurodeles waltlgenome.</title>
        <authorList>
            <person name="Brown T."/>
            <person name="Elewa A."/>
            <person name="Iarovenko S."/>
            <person name="Subramanian E."/>
            <person name="Araus A.J."/>
            <person name="Petzold A."/>
            <person name="Susuki M."/>
            <person name="Suzuki K.-i.T."/>
            <person name="Hayashi T."/>
            <person name="Toyoda A."/>
            <person name="Oliveira C."/>
            <person name="Osipova E."/>
            <person name="Leigh N.D."/>
            <person name="Simon A."/>
            <person name="Yun M.H."/>
        </authorList>
    </citation>
    <scope>NUCLEOTIDE SEQUENCE</scope>
    <source>
        <strain evidence="1">20211129_DDA</strain>
        <tissue evidence="1">Liver</tissue>
    </source>
</reference>
<accession>A0AAV7SZZ2</accession>
<gene>
    <name evidence="1" type="ORF">NDU88_001459</name>
</gene>
<dbReference type="AlphaFoldDB" id="A0AAV7SZZ2"/>
<name>A0AAV7SZZ2_PLEWA</name>